<keyword evidence="2" id="KW-1185">Reference proteome</keyword>
<protein>
    <recommendedName>
        <fullName evidence="3">Aminoglycoside phosphotransferase domain-containing protein</fullName>
    </recommendedName>
</protein>
<gene>
    <name evidence="1" type="ORF">UC35_18340</name>
</gene>
<name>A0A127JWS0_9BURK</name>
<dbReference type="InterPro" id="IPR011009">
    <property type="entry name" value="Kinase-like_dom_sf"/>
</dbReference>
<evidence type="ECO:0000313" key="2">
    <source>
        <dbReference type="Proteomes" id="UP000070433"/>
    </source>
</evidence>
<dbReference type="SUPFAM" id="SSF56112">
    <property type="entry name" value="Protein kinase-like (PK-like)"/>
    <property type="match status" value="1"/>
</dbReference>
<evidence type="ECO:0000313" key="1">
    <source>
        <dbReference type="EMBL" id="AMO24437.1"/>
    </source>
</evidence>
<accession>A0A127JWS0</accession>
<proteinExistence type="predicted"/>
<dbReference type="AlphaFoldDB" id="A0A127JWS0"/>
<evidence type="ECO:0008006" key="3">
    <source>
        <dbReference type="Google" id="ProtNLM"/>
    </source>
</evidence>
<organism evidence="1 2">
    <name type="scientific">Ramlibacter tataouinensis</name>
    <dbReference type="NCBI Taxonomy" id="94132"/>
    <lineage>
        <taxon>Bacteria</taxon>
        <taxon>Pseudomonadati</taxon>
        <taxon>Pseudomonadota</taxon>
        <taxon>Betaproteobacteria</taxon>
        <taxon>Burkholderiales</taxon>
        <taxon>Comamonadaceae</taxon>
        <taxon>Ramlibacter</taxon>
    </lineage>
</organism>
<reference evidence="1 2" key="1">
    <citation type="journal article" date="2014" name="Int. J. Syst. Evol. Microbiol.">
        <title>Ramlibacter solisilvae sp. nov., isolated from forest soil, and emended description of the genus Ramlibacter.</title>
        <authorList>
            <person name="Lee H.J."/>
            <person name="Lee S.H."/>
            <person name="Lee S.S."/>
            <person name="Lee J.S."/>
            <person name="Kim Y."/>
            <person name="Kim S.C."/>
            <person name="Jeon C.O."/>
        </authorList>
    </citation>
    <scope>NUCLEOTIDE SEQUENCE [LARGE SCALE GENOMIC DNA]</scope>
    <source>
        <strain evidence="1 2">5-10</strain>
    </source>
</reference>
<dbReference type="PATRIC" id="fig|94132.3.peg.3748"/>
<sequence>MTALVESGGYLKIRKFAAGDAGRKLKVQRQWLAANRDGVLPLVDVLAAREGDDFFQYDMPVVNRACDFYDTIHTSDRKASAQILETLLHRMAQFHEQKAAGNASPECIRAYLDQKTIRNAKAILRFVLGVFPHREYEINGVPYRIEDWKKLTDIEWLSSQVKGHRVSTIHGDLTIENIIAAPDHQENFYLIDPNPVNVFDSPLIDYAKLMQSLHLGYETLSRSRSTVVDGPCIRLPFIRSQQYCDLHSDLERFIVSHWGESVLREVYFHEIINYLRLMPYRIRQNPEQSGMALFAGTSYLLKRYVEAYPS</sequence>
<dbReference type="Proteomes" id="UP000070433">
    <property type="component" value="Chromosome"/>
</dbReference>
<dbReference type="EMBL" id="CP010951">
    <property type="protein sequence ID" value="AMO24437.1"/>
    <property type="molecule type" value="Genomic_DNA"/>
</dbReference>